<feature type="chain" id="PRO_5017668208" evidence="1">
    <location>
        <begin position="22"/>
        <end position="163"/>
    </location>
</feature>
<keyword evidence="3" id="KW-1185">Reference proteome</keyword>
<gene>
    <name evidence="2" type="ORF">BP5796_07786</name>
</gene>
<evidence type="ECO:0000313" key="3">
    <source>
        <dbReference type="Proteomes" id="UP000256328"/>
    </source>
</evidence>
<comment type="caution">
    <text evidence="2">The sequence shown here is derived from an EMBL/GenBank/DDBJ whole genome shotgun (WGS) entry which is preliminary data.</text>
</comment>
<reference evidence="2 3" key="1">
    <citation type="journal article" date="2018" name="IMA Fungus">
        <title>IMA Genome-F 9: Draft genome sequence of Annulohypoxylon stygium, Aspergillus mulundensis, Berkeleyomyces basicola (syn. Thielaviopsis basicola), Ceratocystis smalleyi, two Cercospora beticola strains, Coleophoma cylindrospora, Fusarium fracticaudum, Phialophora cf. hyalina, and Morchella septimelata.</title>
        <authorList>
            <person name="Wingfield B.D."/>
            <person name="Bills G.F."/>
            <person name="Dong Y."/>
            <person name="Huang W."/>
            <person name="Nel W.J."/>
            <person name="Swalarsk-Parry B.S."/>
            <person name="Vaghefi N."/>
            <person name="Wilken P.M."/>
            <person name="An Z."/>
            <person name="de Beer Z.W."/>
            <person name="De Vos L."/>
            <person name="Chen L."/>
            <person name="Duong T.A."/>
            <person name="Gao Y."/>
            <person name="Hammerbacher A."/>
            <person name="Kikkert J.R."/>
            <person name="Li Y."/>
            <person name="Li H."/>
            <person name="Li K."/>
            <person name="Li Q."/>
            <person name="Liu X."/>
            <person name="Ma X."/>
            <person name="Naidoo K."/>
            <person name="Pethybridge S.J."/>
            <person name="Sun J."/>
            <person name="Steenkamp E.T."/>
            <person name="van der Nest M.A."/>
            <person name="van Wyk S."/>
            <person name="Wingfield M.J."/>
            <person name="Xiong C."/>
            <person name="Yue Q."/>
            <person name="Zhang X."/>
        </authorList>
    </citation>
    <scope>NUCLEOTIDE SEQUENCE [LARGE SCALE GENOMIC DNA]</scope>
    <source>
        <strain evidence="2 3">BP5796</strain>
    </source>
</reference>
<organism evidence="2 3">
    <name type="scientific">Coleophoma crateriformis</name>
    <dbReference type="NCBI Taxonomy" id="565419"/>
    <lineage>
        <taxon>Eukaryota</taxon>
        <taxon>Fungi</taxon>
        <taxon>Dikarya</taxon>
        <taxon>Ascomycota</taxon>
        <taxon>Pezizomycotina</taxon>
        <taxon>Leotiomycetes</taxon>
        <taxon>Helotiales</taxon>
        <taxon>Dermateaceae</taxon>
        <taxon>Coleophoma</taxon>
    </lineage>
</organism>
<name>A0A3D8RCI4_9HELO</name>
<protein>
    <submittedName>
        <fullName evidence="2">Uncharacterized protein</fullName>
    </submittedName>
</protein>
<sequence length="163" mass="16795">MAVFRLLSICLPVLAFMVVSASGTQDLVERQATLASLIADLTNTLAALQILLSADSLNNIESIVTNGAKLLTPTFTNQTQSLIGTASAFLQGINTSSVNYLLGSVSLILTPQLLANVTNVLGGANDLLTPEFISQTKTLIANAGPLLAALSPLVSALSSAAVR</sequence>
<dbReference type="AlphaFoldDB" id="A0A3D8RCI4"/>
<keyword evidence="1" id="KW-0732">Signal</keyword>
<proteinExistence type="predicted"/>
<evidence type="ECO:0000256" key="1">
    <source>
        <dbReference type="SAM" id="SignalP"/>
    </source>
</evidence>
<dbReference type="OrthoDB" id="6090458at2759"/>
<evidence type="ECO:0000313" key="2">
    <source>
        <dbReference type="EMBL" id="RDW71752.1"/>
    </source>
</evidence>
<feature type="signal peptide" evidence="1">
    <location>
        <begin position="1"/>
        <end position="21"/>
    </location>
</feature>
<accession>A0A3D8RCI4</accession>
<dbReference type="Proteomes" id="UP000256328">
    <property type="component" value="Unassembled WGS sequence"/>
</dbReference>
<dbReference type="EMBL" id="PDLN01000011">
    <property type="protein sequence ID" value="RDW71752.1"/>
    <property type="molecule type" value="Genomic_DNA"/>
</dbReference>